<feature type="region of interest" description="Disordered" evidence="1">
    <location>
        <begin position="1"/>
        <end position="26"/>
    </location>
</feature>
<organism evidence="2 3">
    <name type="scientific">Mycena sanguinolenta</name>
    <dbReference type="NCBI Taxonomy" id="230812"/>
    <lineage>
        <taxon>Eukaryota</taxon>
        <taxon>Fungi</taxon>
        <taxon>Dikarya</taxon>
        <taxon>Basidiomycota</taxon>
        <taxon>Agaricomycotina</taxon>
        <taxon>Agaricomycetes</taxon>
        <taxon>Agaricomycetidae</taxon>
        <taxon>Agaricales</taxon>
        <taxon>Marasmiineae</taxon>
        <taxon>Mycenaceae</taxon>
        <taxon>Mycena</taxon>
    </lineage>
</organism>
<dbReference type="EMBL" id="JACAZH010000008">
    <property type="protein sequence ID" value="KAF7360899.1"/>
    <property type="molecule type" value="Genomic_DNA"/>
</dbReference>
<reference evidence="2" key="1">
    <citation type="submission" date="2020-05" db="EMBL/GenBank/DDBJ databases">
        <title>Mycena genomes resolve the evolution of fungal bioluminescence.</title>
        <authorList>
            <person name="Tsai I.J."/>
        </authorList>
    </citation>
    <scope>NUCLEOTIDE SEQUENCE</scope>
    <source>
        <strain evidence="2">160909Yilan</strain>
    </source>
</reference>
<protein>
    <submittedName>
        <fullName evidence="2">Uncharacterized protein</fullName>
    </submittedName>
</protein>
<keyword evidence="3" id="KW-1185">Reference proteome</keyword>
<dbReference type="Proteomes" id="UP000623467">
    <property type="component" value="Unassembled WGS sequence"/>
</dbReference>
<dbReference type="Pfam" id="PF18759">
    <property type="entry name" value="Plavaka"/>
    <property type="match status" value="1"/>
</dbReference>
<gene>
    <name evidence="2" type="ORF">MSAN_01119600</name>
</gene>
<feature type="compositionally biased region" description="Gly residues" evidence="1">
    <location>
        <begin position="1"/>
        <end position="12"/>
    </location>
</feature>
<dbReference type="InterPro" id="IPR041078">
    <property type="entry name" value="Plavaka"/>
</dbReference>
<evidence type="ECO:0000313" key="3">
    <source>
        <dbReference type="Proteomes" id="UP000623467"/>
    </source>
</evidence>
<comment type="caution">
    <text evidence="2">The sequence shown here is derived from an EMBL/GenBank/DDBJ whole genome shotgun (WGS) entry which is preliminary data.</text>
</comment>
<dbReference type="AlphaFoldDB" id="A0A8H6YKW8"/>
<evidence type="ECO:0000256" key="1">
    <source>
        <dbReference type="SAM" id="MobiDB-lite"/>
    </source>
</evidence>
<proteinExistence type="predicted"/>
<name>A0A8H6YKW8_9AGAR</name>
<sequence length="72" mass="7645">MAGGEGGVGRRGCGVKTVGGEDDGGGDGDAFFMTSHTGKWWWNIQKVLEKLKAGAIIPPLIISTDKMQMTMF</sequence>
<evidence type="ECO:0000313" key="2">
    <source>
        <dbReference type="EMBL" id="KAF7360899.1"/>
    </source>
</evidence>
<dbReference type="OrthoDB" id="2418900at2759"/>
<accession>A0A8H6YKW8</accession>